<dbReference type="Proteomes" id="UP000070371">
    <property type="component" value="Chromosome"/>
</dbReference>
<dbReference type="OrthoDB" id="9815825at2"/>
<dbReference type="RefSeq" id="WP_039003305.1">
    <property type="nucleotide sequence ID" value="NZ_CP014327.1"/>
</dbReference>
<proteinExistence type="predicted"/>
<dbReference type="InterPro" id="IPR036291">
    <property type="entry name" value="NAD(P)-bd_dom_sf"/>
</dbReference>
<protein>
    <submittedName>
        <fullName evidence="3">Oxidoreductase</fullName>
    </submittedName>
</protein>
<dbReference type="Gene3D" id="3.30.360.10">
    <property type="entry name" value="Dihydrodipicolinate Reductase, domain 2"/>
    <property type="match status" value="1"/>
</dbReference>
<dbReference type="STRING" id="1579316.RC74_20400"/>
<dbReference type="InterPro" id="IPR004104">
    <property type="entry name" value="Gfo/Idh/MocA-like_OxRdtase_C"/>
</dbReference>
<dbReference type="EMBL" id="CP014327">
    <property type="protein sequence ID" value="AML53777.1"/>
    <property type="molecule type" value="Genomic_DNA"/>
</dbReference>
<dbReference type="PANTHER" id="PTHR43593:SF1">
    <property type="entry name" value="INOSITOL 2-DEHYDROGENASE"/>
    <property type="match status" value="1"/>
</dbReference>
<evidence type="ECO:0000313" key="3">
    <source>
        <dbReference type="EMBL" id="AML53777.1"/>
    </source>
</evidence>
<dbReference type="SUPFAM" id="SSF55347">
    <property type="entry name" value="Glyceraldehyde-3-phosphate dehydrogenase-like, C-terminal domain"/>
    <property type="match status" value="1"/>
</dbReference>
<sequence>MSKTTNYGLIGCGMMGQEHLRNIALLPNTRVAAIFEPDATMAQIAAGFAPQATFCASVEELLAISELDCLVIVSPNFMHLEQLEQLEVIAQTRPLPILVEKPLFTDPETLSQVLAFQASYPAPVWVAMEYRYMPPIAALCQEVERATGGIKMLSIREHRFPFLEKVNDWNRFNAKSGGTFVEKCCHFFDLMRLLTGSEPTRIMASAGQDVNHLDESYDGKPSDILDNGYVIVDFENGMRAMLELCMFAEGSRYQEEVSVVGPDGKIEALVPGPGRFWPEHLGEAPIPQLIVSPRAPKGPEAREIPVDPRLLEAGDHNGATYYQHEGFLALVRGERATPEVGLEDGWKAVAMGMAAQLSATSGQTVLWSEFIAPK</sequence>
<dbReference type="KEGG" id="hat:RC74_20400"/>
<name>A0A126V6J6_9RHOB</name>
<evidence type="ECO:0000259" key="1">
    <source>
        <dbReference type="Pfam" id="PF01408"/>
    </source>
</evidence>
<dbReference type="AlphaFoldDB" id="A0A126V6J6"/>
<accession>A0A126V6J6</accession>
<dbReference type="Pfam" id="PF02894">
    <property type="entry name" value="GFO_IDH_MocA_C"/>
    <property type="match status" value="1"/>
</dbReference>
<dbReference type="GO" id="GO:0000166">
    <property type="term" value="F:nucleotide binding"/>
    <property type="evidence" value="ECO:0007669"/>
    <property type="project" value="InterPro"/>
</dbReference>
<keyword evidence="4" id="KW-1185">Reference proteome</keyword>
<dbReference type="InterPro" id="IPR000683">
    <property type="entry name" value="Gfo/Idh/MocA-like_OxRdtase_N"/>
</dbReference>
<dbReference type="Gene3D" id="3.40.50.720">
    <property type="entry name" value="NAD(P)-binding Rossmann-like Domain"/>
    <property type="match status" value="1"/>
</dbReference>
<reference evidence="3 4" key="1">
    <citation type="submission" date="2016-02" db="EMBL/GenBank/DDBJ databases">
        <title>Complete genome sequence of Halocynthiibacter arcticus PAMC 20958t from arctic marine sediment.</title>
        <authorList>
            <person name="Lee Y.M."/>
            <person name="Baek K."/>
            <person name="Lee H.K."/>
            <person name="Shin S.C."/>
        </authorList>
    </citation>
    <scope>NUCLEOTIDE SEQUENCE [LARGE SCALE GENOMIC DNA]</scope>
    <source>
        <strain evidence="3">PAMC 20958</strain>
    </source>
</reference>
<feature type="domain" description="Gfo/Idh/MocA-like oxidoreductase C-terminal" evidence="2">
    <location>
        <begin position="148"/>
        <end position="365"/>
    </location>
</feature>
<evidence type="ECO:0000313" key="4">
    <source>
        <dbReference type="Proteomes" id="UP000070371"/>
    </source>
</evidence>
<dbReference type="PANTHER" id="PTHR43593">
    <property type="match status" value="1"/>
</dbReference>
<gene>
    <name evidence="3" type="ORF">RC74_20400</name>
</gene>
<dbReference type="SUPFAM" id="SSF51735">
    <property type="entry name" value="NAD(P)-binding Rossmann-fold domains"/>
    <property type="match status" value="1"/>
</dbReference>
<dbReference type="Pfam" id="PF01408">
    <property type="entry name" value="GFO_IDH_MocA"/>
    <property type="match status" value="1"/>
</dbReference>
<dbReference type="InterPro" id="IPR050424">
    <property type="entry name" value="Gfo-Idh-MocA_inositol_DH"/>
</dbReference>
<organism evidence="3 4">
    <name type="scientific">Falsihalocynthiibacter arcticus</name>
    <dbReference type="NCBI Taxonomy" id="1579316"/>
    <lineage>
        <taxon>Bacteria</taxon>
        <taxon>Pseudomonadati</taxon>
        <taxon>Pseudomonadota</taxon>
        <taxon>Alphaproteobacteria</taxon>
        <taxon>Rhodobacterales</taxon>
        <taxon>Roseobacteraceae</taxon>
        <taxon>Falsihalocynthiibacter</taxon>
    </lineage>
</organism>
<feature type="domain" description="Gfo/Idh/MocA-like oxidoreductase N-terminal" evidence="1">
    <location>
        <begin position="6"/>
        <end position="126"/>
    </location>
</feature>
<evidence type="ECO:0000259" key="2">
    <source>
        <dbReference type="Pfam" id="PF02894"/>
    </source>
</evidence>